<sequence>MASTKDLQIAIMGAGMGGLGAALALAKRGFKHIDVYETASSLGFVGAGIQMAPNMGRILDRLGCWDDIEKEATCVAGSSIRQGATNVELAHVDMPDIKGKYGFSHLCGHRASLAGYLYEACKKESAITFQFATSLVEVESFAPKVTFKLQPRDGEAFTREADILLGADGIKSVTRSQLLQQVNATPEEAETGQAAYRIMLKREDMAHDPELLALIDSDEVVRWVGEKRHIIAYSIANKSIYNLSTVQPDDNFASAPSITYTTKGSKKVMLEVFETFCPLVQKMLNLVPEGEVCEWRLRMYKPLPTWTQGSVALLGDACHPTLPHLSQGAAMAIEDGSTIAEVLSLAPDTRPETIAKCLKVYEQSRKEWTSNLVEMAYLSGRTLHLGEGKAKEERDRMFKEHKTSGSVPDKWTSPDVQKMIYTNDCVAKVRSEFETAFAAA</sequence>
<dbReference type="InterPro" id="IPR036188">
    <property type="entry name" value="FAD/NAD-bd_sf"/>
</dbReference>
<dbReference type="EMBL" id="JAELUR010000005">
    <property type="protein sequence ID" value="KAG7431198.1"/>
    <property type="molecule type" value="Genomic_DNA"/>
</dbReference>
<evidence type="ECO:0000256" key="4">
    <source>
        <dbReference type="ARBA" id="ARBA00023002"/>
    </source>
</evidence>
<keyword evidence="3" id="KW-0274">FAD</keyword>
<dbReference type="InterPro" id="IPR050493">
    <property type="entry name" value="FAD-dep_Monooxygenase_BioMet"/>
</dbReference>
<dbReference type="Pfam" id="PF01494">
    <property type="entry name" value="FAD_binding_3"/>
    <property type="match status" value="1"/>
</dbReference>
<comment type="similarity">
    <text evidence="1">Belongs to the paxM FAD-dependent monooxygenase family.</text>
</comment>
<accession>A0A8J5PQ05</accession>
<keyword evidence="5 7" id="KW-0503">Monooxygenase</keyword>
<evidence type="ECO:0000259" key="6">
    <source>
        <dbReference type="Pfam" id="PF01494"/>
    </source>
</evidence>
<evidence type="ECO:0000313" key="8">
    <source>
        <dbReference type="Proteomes" id="UP000693942"/>
    </source>
</evidence>
<evidence type="ECO:0000313" key="7">
    <source>
        <dbReference type="EMBL" id="KAG7431198.1"/>
    </source>
</evidence>
<proteinExistence type="inferred from homology"/>
<comment type="caution">
    <text evidence="7">The sequence shown here is derived from an EMBL/GenBank/DDBJ whole genome shotgun (WGS) entry which is preliminary data.</text>
</comment>
<dbReference type="InterPro" id="IPR002938">
    <property type="entry name" value="FAD-bd"/>
</dbReference>
<evidence type="ECO:0000256" key="1">
    <source>
        <dbReference type="ARBA" id="ARBA00007992"/>
    </source>
</evidence>
<evidence type="ECO:0000256" key="5">
    <source>
        <dbReference type="ARBA" id="ARBA00023033"/>
    </source>
</evidence>
<dbReference type="PRINTS" id="PR00420">
    <property type="entry name" value="RNGMNOXGNASE"/>
</dbReference>
<dbReference type="SUPFAM" id="SSF54373">
    <property type="entry name" value="FAD-linked reductases, C-terminal domain"/>
    <property type="match status" value="1"/>
</dbReference>
<feature type="domain" description="FAD-binding" evidence="6">
    <location>
        <begin position="7"/>
        <end position="374"/>
    </location>
</feature>
<evidence type="ECO:0000256" key="3">
    <source>
        <dbReference type="ARBA" id="ARBA00022827"/>
    </source>
</evidence>
<dbReference type="Proteomes" id="UP000693942">
    <property type="component" value="Unassembled WGS sequence"/>
</dbReference>
<keyword evidence="4" id="KW-0560">Oxidoreductase</keyword>
<protein>
    <submittedName>
        <fullName evidence="7">FAD-dependent monooxygenase OpS4</fullName>
    </submittedName>
</protein>
<keyword evidence="2" id="KW-0285">Flavoprotein</keyword>
<dbReference type="GO" id="GO:0071949">
    <property type="term" value="F:FAD binding"/>
    <property type="evidence" value="ECO:0007669"/>
    <property type="project" value="InterPro"/>
</dbReference>
<dbReference type="PANTHER" id="PTHR13789:SF147">
    <property type="entry name" value="PUTATIVE (AFU_ORTHOLOGUE AFUA_2G01950)-RELATED"/>
    <property type="match status" value="1"/>
</dbReference>
<dbReference type="AlphaFoldDB" id="A0A8J5PQ05"/>
<reference evidence="7" key="1">
    <citation type="submission" date="2021-04" db="EMBL/GenBank/DDBJ databases">
        <title>First draft genome resource for Brassicaceae pathogens Fusarium oxysporum f. sp. raphani and Fusarium oxysporum f. sp. rapae.</title>
        <authorList>
            <person name="Asai S."/>
        </authorList>
    </citation>
    <scope>NUCLEOTIDE SEQUENCE</scope>
    <source>
        <strain evidence="7">Tf1262</strain>
    </source>
</reference>
<dbReference type="GO" id="GO:0004497">
    <property type="term" value="F:monooxygenase activity"/>
    <property type="evidence" value="ECO:0007669"/>
    <property type="project" value="UniProtKB-KW"/>
</dbReference>
<gene>
    <name evidence="7" type="ORF">Forpi1262_v007376</name>
</gene>
<dbReference type="SUPFAM" id="SSF51905">
    <property type="entry name" value="FAD/NAD(P)-binding domain"/>
    <property type="match status" value="1"/>
</dbReference>
<dbReference type="FunFam" id="3.50.50.60:FF:000115">
    <property type="entry name" value="Salicylate hydroxylase, putative"/>
    <property type="match status" value="1"/>
</dbReference>
<evidence type="ECO:0000256" key="2">
    <source>
        <dbReference type="ARBA" id="ARBA00022630"/>
    </source>
</evidence>
<organism evidence="7 8">
    <name type="scientific">Fusarium oxysporum f. sp. raphani</name>
    <dbReference type="NCBI Taxonomy" id="96318"/>
    <lineage>
        <taxon>Eukaryota</taxon>
        <taxon>Fungi</taxon>
        <taxon>Dikarya</taxon>
        <taxon>Ascomycota</taxon>
        <taxon>Pezizomycotina</taxon>
        <taxon>Sordariomycetes</taxon>
        <taxon>Hypocreomycetidae</taxon>
        <taxon>Hypocreales</taxon>
        <taxon>Nectriaceae</taxon>
        <taxon>Fusarium</taxon>
        <taxon>Fusarium oxysporum species complex</taxon>
    </lineage>
</organism>
<dbReference type="Gene3D" id="3.50.50.60">
    <property type="entry name" value="FAD/NAD(P)-binding domain"/>
    <property type="match status" value="1"/>
</dbReference>
<dbReference type="PANTHER" id="PTHR13789">
    <property type="entry name" value="MONOOXYGENASE"/>
    <property type="match status" value="1"/>
</dbReference>
<name>A0A8J5PQ05_FUSOX</name>